<dbReference type="InterPro" id="IPR036034">
    <property type="entry name" value="PDZ_sf"/>
</dbReference>
<evidence type="ECO:0000259" key="6">
    <source>
        <dbReference type="PROSITE" id="PS50106"/>
    </source>
</evidence>
<dbReference type="InterPro" id="IPR001478">
    <property type="entry name" value="PDZ"/>
</dbReference>
<comment type="similarity">
    <text evidence="1">Belongs to the peptidase S1C family.</text>
</comment>
<dbReference type="PANTHER" id="PTHR43343">
    <property type="entry name" value="PEPTIDASE S12"/>
    <property type="match status" value="1"/>
</dbReference>
<dbReference type="GO" id="GO:0004252">
    <property type="term" value="F:serine-type endopeptidase activity"/>
    <property type="evidence" value="ECO:0007669"/>
    <property type="project" value="InterPro"/>
</dbReference>
<sequence length="533" mass="57672">MSLFFCGRIRKRKMTHNCVSRSSVSWRPNISWAAVLLIFITPYTSTRTFAFQIASIRSSSNAPPSRRSVCVGDGSCTTVVAMAKGVNERSSFAVNPEELVKGLPESERTVINVFRKCGPSVAFVTSVMNENEDTSRNRRRRSSRREPLRNETKKDSTVAPRGRSLGSGSGFLVSSDGYLVTNYHVIERAHRMNTAVFNYNENIKDLVTNTTKFFLGSEAGNSKTANEFINKLRNQTVERLSVQSSSPNGKPRATVYVRINSSKQFQECRIVDVKPELDMAVLRIVSEPEAPYPFLKYGSSSDLLVGQTLIAIGNPFGLDQTVTSGVVSATNRPMTGIAGNRIPNCIQTDAAINPGNSGGPLLNSAGELIGINTAILSTSGSNAGIGFAVPSDPVEEAVTIMIQKDRVQKYKRPSPGYLGISVAGDSLAKSLQLKLKSGSKSVENEGLGLFVTGVADDSPAANLGMSQLEITKEEGRIILGDRIVAVGSKIVSTRSDLEEDMKARVEGEQISLTLEDPKGGRRVVYLTLCAKTL</sequence>
<dbReference type="Gene3D" id="2.30.42.10">
    <property type="match status" value="1"/>
</dbReference>
<keyword evidence="2" id="KW-0645">Protease</keyword>
<dbReference type="EMBL" id="HBHQ01008834">
    <property type="protein sequence ID" value="CAD9814121.1"/>
    <property type="molecule type" value="Transcribed_RNA"/>
</dbReference>
<evidence type="ECO:0000256" key="2">
    <source>
        <dbReference type="ARBA" id="ARBA00022670"/>
    </source>
</evidence>
<dbReference type="PRINTS" id="PR00834">
    <property type="entry name" value="PROTEASES2C"/>
</dbReference>
<feature type="compositionally biased region" description="Basic and acidic residues" evidence="5">
    <location>
        <begin position="144"/>
        <end position="156"/>
    </location>
</feature>
<gene>
    <name evidence="7" type="ORF">ASEP1449_LOCUS5946</name>
</gene>
<evidence type="ECO:0000313" key="7">
    <source>
        <dbReference type="EMBL" id="CAD9814121.1"/>
    </source>
</evidence>
<dbReference type="InterPro" id="IPR051201">
    <property type="entry name" value="Chloro_Bact_Ser_Proteases"/>
</dbReference>
<dbReference type="PROSITE" id="PS50106">
    <property type="entry name" value="PDZ"/>
    <property type="match status" value="1"/>
</dbReference>
<keyword evidence="4" id="KW-0843">Virulence</keyword>
<evidence type="ECO:0000256" key="1">
    <source>
        <dbReference type="ARBA" id="ARBA00010541"/>
    </source>
</evidence>
<reference evidence="7" key="1">
    <citation type="submission" date="2021-01" db="EMBL/GenBank/DDBJ databases">
        <authorList>
            <person name="Corre E."/>
            <person name="Pelletier E."/>
            <person name="Niang G."/>
            <person name="Scheremetjew M."/>
            <person name="Finn R."/>
            <person name="Kale V."/>
            <person name="Holt S."/>
            <person name="Cochrane G."/>
            <person name="Meng A."/>
            <person name="Brown T."/>
            <person name="Cohen L."/>
        </authorList>
    </citation>
    <scope>NUCLEOTIDE SEQUENCE</scope>
    <source>
        <strain evidence="7">CCMP2084</strain>
    </source>
</reference>
<feature type="domain" description="PDZ" evidence="6">
    <location>
        <begin position="399"/>
        <end position="518"/>
    </location>
</feature>
<organism evidence="7">
    <name type="scientific">Attheya septentrionalis</name>
    <dbReference type="NCBI Taxonomy" id="420275"/>
    <lineage>
        <taxon>Eukaryota</taxon>
        <taxon>Sar</taxon>
        <taxon>Stramenopiles</taxon>
        <taxon>Ochrophyta</taxon>
        <taxon>Bacillariophyta</taxon>
        <taxon>Coscinodiscophyceae</taxon>
        <taxon>Chaetocerotophycidae</taxon>
        <taxon>Chaetocerotales</taxon>
        <taxon>Attheyaceae</taxon>
        <taxon>Attheya</taxon>
    </lineage>
</organism>
<evidence type="ECO:0000256" key="5">
    <source>
        <dbReference type="SAM" id="MobiDB-lite"/>
    </source>
</evidence>
<dbReference type="Pfam" id="PF13365">
    <property type="entry name" value="Trypsin_2"/>
    <property type="match status" value="1"/>
</dbReference>
<dbReference type="SMART" id="SM00228">
    <property type="entry name" value="PDZ"/>
    <property type="match status" value="1"/>
</dbReference>
<accession>A0A7S2UAZ2</accession>
<dbReference type="InterPro" id="IPR043504">
    <property type="entry name" value="Peptidase_S1_PA_chymotrypsin"/>
</dbReference>
<feature type="region of interest" description="Disordered" evidence="5">
    <location>
        <begin position="128"/>
        <end position="165"/>
    </location>
</feature>
<dbReference type="SUPFAM" id="SSF50494">
    <property type="entry name" value="Trypsin-like serine proteases"/>
    <property type="match status" value="1"/>
</dbReference>
<dbReference type="PANTHER" id="PTHR43343:SF3">
    <property type="entry name" value="PROTEASE DO-LIKE 8, CHLOROPLASTIC"/>
    <property type="match status" value="1"/>
</dbReference>
<keyword evidence="3" id="KW-0378">Hydrolase</keyword>
<evidence type="ECO:0000256" key="3">
    <source>
        <dbReference type="ARBA" id="ARBA00022801"/>
    </source>
</evidence>
<dbReference type="GO" id="GO:0006508">
    <property type="term" value="P:proteolysis"/>
    <property type="evidence" value="ECO:0007669"/>
    <property type="project" value="UniProtKB-KW"/>
</dbReference>
<dbReference type="InterPro" id="IPR009003">
    <property type="entry name" value="Peptidase_S1_PA"/>
</dbReference>
<evidence type="ECO:0000256" key="4">
    <source>
        <dbReference type="ARBA" id="ARBA00023026"/>
    </source>
</evidence>
<dbReference type="AlphaFoldDB" id="A0A7S2UAZ2"/>
<dbReference type="Gene3D" id="2.40.10.120">
    <property type="match status" value="1"/>
</dbReference>
<dbReference type="Gene3D" id="2.40.10.10">
    <property type="entry name" value="Trypsin-like serine proteases"/>
    <property type="match status" value="1"/>
</dbReference>
<dbReference type="SUPFAM" id="SSF50156">
    <property type="entry name" value="PDZ domain-like"/>
    <property type="match status" value="1"/>
</dbReference>
<protein>
    <recommendedName>
        <fullName evidence="6">PDZ domain-containing protein</fullName>
    </recommendedName>
</protein>
<dbReference type="InterPro" id="IPR001940">
    <property type="entry name" value="Peptidase_S1C"/>
</dbReference>
<name>A0A7S2UAZ2_9STRA</name>
<proteinExistence type="inferred from homology"/>